<keyword evidence="1" id="KW-1133">Transmembrane helix</keyword>
<evidence type="ECO:0000259" key="2">
    <source>
        <dbReference type="Pfam" id="PF00534"/>
    </source>
</evidence>
<comment type="caution">
    <text evidence="4">The sequence shown here is derived from an EMBL/GenBank/DDBJ whole genome shotgun (WGS) entry which is preliminary data.</text>
</comment>
<dbReference type="Gene3D" id="3.40.50.2000">
    <property type="entry name" value="Glycogen Phosphorylase B"/>
    <property type="match status" value="2"/>
</dbReference>
<proteinExistence type="predicted"/>
<name>A0A108T1R0_9BACE</name>
<feature type="domain" description="Glycosyltransferase subfamily 4-like N-terminal" evidence="3">
    <location>
        <begin position="20"/>
        <end position="156"/>
    </location>
</feature>
<protein>
    <submittedName>
        <fullName evidence="4">Glycosyltransferase family 4 protein</fullName>
    </submittedName>
</protein>
<dbReference type="PANTHER" id="PTHR45947">
    <property type="entry name" value="SULFOQUINOVOSYL TRANSFERASE SQD2"/>
    <property type="match status" value="1"/>
</dbReference>
<dbReference type="InterPro" id="IPR050194">
    <property type="entry name" value="Glycosyltransferase_grp1"/>
</dbReference>
<dbReference type="SUPFAM" id="SSF53756">
    <property type="entry name" value="UDP-Glycosyltransferase/glycogen phosphorylase"/>
    <property type="match status" value="1"/>
</dbReference>
<dbReference type="Proteomes" id="UP000448877">
    <property type="component" value="Unassembled WGS sequence"/>
</dbReference>
<accession>A0A108T1R0</accession>
<dbReference type="PANTHER" id="PTHR45947:SF3">
    <property type="entry name" value="SULFOQUINOVOSYL TRANSFERASE SQD2"/>
    <property type="match status" value="1"/>
</dbReference>
<keyword evidence="1" id="KW-0812">Transmembrane</keyword>
<dbReference type="AlphaFoldDB" id="A0A108T1R0"/>
<dbReference type="GO" id="GO:0016757">
    <property type="term" value="F:glycosyltransferase activity"/>
    <property type="evidence" value="ECO:0007669"/>
    <property type="project" value="InterPro"/>
</dbReference>
<keyword evidence="4" id="KW-0808">Transferase</keyword>
<dbReference type="InterPro" id="IPR001296">
    <property type="entry name" value="Glyco_trans_1"/>
</dbReference>
<dbReference type="GeneID" id="66308203"/>
<feature type="domain" description="Glycosyl transferase family 1" evidence="2">
    <location>
        <begin position="196"/>
        <end position="358"/>
    </location>
</feature>
<dbReference type="Pfam" id="PF00534">
    <property type="entry name" value="Glycos_transf_1"/>
    <property type="match status" value="1"/>
</dbReference>
<dbReference type="RefSeq" id="WP_007218283.1">
    <property type="nucleotide sequence ID" value="NZ_CABMLT010000041.1"/>
</dbReference>
<dbReference type="EMBL" id="VVYV01000108">
    <property type="protein sequence ID" value="KAA5411649.1"/>
    <property type="molecule type" value="Genomic_DNA"/>
</dbReference>
<evidence type="ECO:0000313" key="4">
    <source>
        <dbReference type="EMBL" id="KAA5411649.1"/>
    </source>
</evidence>
<sequence length="384" mass="43292">MKESKKRMLVTAPDSMIRAFLKPHIEALINDGWEIDIACSDYIGGGDTLRNIFNENIKFYTVGLARSPFKVCRNLKGLREVKAIVDSGNYDVIWTHGPVMSVVTRIAAREARRQGSKVWYLAHGFHFFSGAPLINWILYYPIEYIMSRYVDMLMTINEEDYTRALKFKARNVRKIHGIGLDVKKFMDHILSVDFYKKLRKSIGISDDDVMILSVGELKIHKNQKVIIKAIAKCNLDNQHYVVCGKGPDKTKLELLASSLNIRQKVHFVGFRKDIPDLCRVADIFVHPSVREGLGIAPLEAMASGLPLISSTVGGIKDYAHDGETGFCLSPYDVDGFAKALMILSSDKSLRKTFGEHNAKVAMRYDIECAKTVILSTARELLNEK</sequence>
<organism evidence="4 5">
    <name type="scientific">Bacteroides cellulosilyticus</name>
    <dbReference type="NCBI Taxonomy" id="246787"/>
    <lineage>
        <taxon>Bacteria</taxon>
        <taxon>Pseudomonadati</taxon>
        <taxon>Bacteroidota</taxon>
        <taxon>Bacteroidia</taxon>
        <taxon>Bacteroidales</taxon>
        <taxon>Bacteroidaceae</taxon>
        <taxon>Bacteroides</taxon>
    </lineage>
</organism>
<evidence type="ECO:0000313" key="5">
    <source>
        <dbReference type="Proteomes" id="UP000448877"/>
    </source>
</evidence>
<reference evidence="4 5" key="1">
    <citation type="journal article" date="2019" name="Nat. Med.">
        <title>A library of human gut bacterial isolates paired with longitudinal multiomics data enables mechanistic microbiome research.</title>
        <authorList>
            <person name="Poyet M."/>
            <person name="Groussin M."/>
            <person name="Gibbons S.M."/>
            <person name="Avila-Pacheco J."/>
            <person name="Jiang X."/>
            <person name="Kearney S.M."/>
            <person name="Perrotta A.R."/>
            <person name="Berdy B."/>
            <person name="Zhao S."/>
            <person name="Lieberman T.D."/>
            <person name="Swanson P.K."/>
            <person name="Smith M."/>
            <person name="Roesemann S."/>
            <person name="Alexander J.E."/>
            <person name="Rich S.A."/>
            <person name="Livny J."/>
            <person name="Vlamakis H."/>
            <person name="Clish C."/>
            <person name="Bullock K."/>
            <person name="Deik A."/>
            <person name="Scott J."/>
            <person name="Pierce K.A."/>
            <person name="Xavier R.J."/>
            <person name="Alm E.J."/>
        </authorList>
    </citation>
    <scope>NUCLEOTIDE SEQUENCE [LARGE SCALE GENOMIC DNA]</scope>
    <source>
        <strain evidence="4 5">BIOML-A6</strain>
    </source>
</reference>
<evidence type="ECO:0000259" key="3">
    <source>
        <dbReference type="Pfam" id="PF13477"/>
    </source>
</evidence>
<feature type="transmembrane region" description="Helical" evidence="1">
    <location>
        <begin position="118"/>
        <end position="139"/>
    </location>
</feature>
<dbReference type="InterPro" id="IPR028098">
    <property type="entry name" value="Glyco_trans_4-like_N"/>
</dbReference>
<gene>
    <name evidence="4" type="ORF">F2Y81_28585</name>
</gene>
<evidence type="ECO:0000256" key="1">
    <source>
        <dbReference type="SAM" id="Phobius"/>
    </source>
</evidence>
<keyword evidence="1" id="KW-0472">Membrane</keyword>
<dbReference type="Pfam" id="PF13477">
    <property type="entry name" value="Glyco_trans_4_2"/>
    <property type="match status" value="1"/>
</dbReference>